<dbReference type="STRING" id="914234.M2RUE8"/>
<feature type="region of interest" description="Disordered" evidence="1">
    <location>
        <begin position="852"/>
        <end position="890"/>
    </location>
</feature>
<keyword evidence="4" id="KW-1185">Reference proteome</keyword>
<feature type="compositionally biased region" description="Basic and acidic residues" evidence="1">
    <location>
        <begin position="8"/>
        <end position="23"/>
    </location>
</feature>
<dbReference type="Pfam" id="PF20231">
    <property type="entry name" value="DUF6589"/>
    <property type="match status" value="1"/>
</dbReference>
<dbReference type="HOGENOM" id="CLU_007061_1_0_1"/>
<dbReference type="OrthoDB" id="2803256at2759"/>
<protein>
    <recommendedName>
        <fullName evidence="2">DUF6589 domain-containing protein</fullName>
    </recommendedName>
</protein>
<feature type="domain" description="DUF6589" evidence="2">
    <location>
        <begin position="357"/>
        <end position="772"/>
    </location>
</feature>
<gene>
    <name evidence="3" type="ORF">CERSUDRAFT_28738</name>
</gene>
<dbReference type="Proteomes" id="UP000016930">
    <property type="component" value="Unassembled WGS sequence"/>
</dbReference>
<sequence>RAKRAKYRLRERGAKERQAEAKKSQHNEELFESILYQLKEHGATFGDLLLYVSDPGNQRGHERYWGLFSIKGRVTSILKHWASSENSQTGRDAVIQWAVEYVQTMLRREGRAATRDGFLQASRMAVNANFALDFSLEGMYKRLEDLCPTTLSLLMSFSTTARQKRSNTLTANSRKQNCITTASLICLGARSQKNSYTRQVLGLYMYACGAQRQVISVLSHLGLCSSYPMIVGRAHDDHDEDQADTPSEASEPPSSVSSQSDSASETQDTRTTIKSKTTGLGLLRRLAEACRRAVRQLAQDEFLGTAYDNINFMLRIAEQILGRKDAQENGTCATAFPLFGATSDAMSTATLMASFHAAPPLSRDDVLLSPVESQCLETRLVHTVLRIIIAHGGASFSHFKENVDDLIKTSVTSDKIELHKTKIYPLPAMHIDESSITGNAEVVETIMHELGYNMQSPEFTDHVKVIAGDQLSITRLRSIALNRIGHDSFNHSFLWLVTMPGLFHYKMTATHGLMELFYGSSNSARNPGSLAFHNTVLDRKPIVMSSLPPFRVCRDLIFVSLYARVLHCLEIVVSCESLDDYAKSVTFEQLKVDAKQLVSQFANLQVMQPERFQPDSALFRPIDGDELFENAVLFMHGALMLREFTDAIKAGDSGRIILVLKFWALGFRGCGRTKYAHEVLHLLHNMAYVWPKDLRDVIVQNWLVNPTGCENAWVEVDLMQEHLNLWTKTIYKAHGSNASWDWLTMISPCIEVLRQLASQMNKTLGAKQGNKHKAPDLHQDIEELKRSLSEHEVYQVIRGRTLDVDKAVVPNVISVGLSHLGSALREFNAVFTNIQARLRLTPLVGTTYPASASANGTDAIPPSTEPNPRLSSHQVEGADTQGADVDEGSE</sequence>
<dbReference type="AlphaFoldDB" id="M2RUE8"/>
<name>M2RUE8_CERS8</name>
<organism evidence="3 4">
    <name type="scientific">Ceriporiopsis subvermispora (strain B)</name>
    <name type="common">White-rot fungus</name>
    <name type="synonym">Gelatoporia subvermispora</name>
    <dbReference type="NCBI Taxonomy" id="914234"/>
    <lineage>
        <taxon>Eukaryota</taxon>
        <taxon>Fungi</taxon>
        <taxon>Dikarya</taxon>
        <taxon>Basidiomycota</taxon>
        <taxon>Agaricomycotina</taxon>
        <taxon>Agaricomycetes</taxon>
        <taxon>Polyporales</taxon>
        <taxon>Gelatoporiaceae</taxon>
        <taxon>Gelatoporia</taxon>
    </lineage>
</organism>
<reference evidence="3 4" key="1">
    <citation type="journal article" date="2012" name="Proc. Natl. Acad. Sci. U.S.A.">
        <title>Comparative genomics of Ceriporiopsis subvermispora and Phanerochaete chrysosporium provide insight into selective ligninolysis.</title>
        <authorList>
            <person name="Fernandez-Fueyo E."/>
            <person name="Ruiz-Duenas F.J."/>
            <person name="Ferreira P."/>
            <person name="Floudas D."/>
            <person name="Hibbett D.S."/>
            <person name="Canessa P."/>
            <person name="Larrondo L.F."/>
            <person name="James T.Y."/>
            <person name="Seelenfreund D."/>
            <person name="Lobos S."/>
            <person name="Polanco R."/>
            <person name="Tello M."/>
            <person name="Honda Y."/>
            <person name="Watanabe T."/>
            <person name="Watanabe T."/>
            <person name="Ryu J.S."/>
            <person name="Kubicek C.P."/>
            <person name="Schmoll M."/>
            <person name="Gaskell J."/>
            <person name="Hammel K.E."/>
            <person name="St John F.J."/>
            <person name="Vanden Wymelenberg A."/>
            <person name="Sabat G."/>
            <person name="Splinter BonDurant S."/>
            <person name="Syed K."/>
            <person name="Yadav J.S."/>
            <person name="Doddapaneni H."/>
            <person name="Subramanian V."/>
            <person name="Lavin J.L."/>
            <person name="Oguiza J.A."/>
            <person name="Perez G."/>
            <person name="Pisabarro A.G."/>
            <person name="Ramirez L."/>
            <person name="Santoyo F."/>
            <person name="Master E."/>
            <person name="Coutinho P.M."/>
            <person name="Henrissat B."/>
            <person name="Lombard V."/>
            <person name="Magnuson J.K."/>
            <person name="Kuees U."/>
            <person name="Hori C."/>
            <person name="Igarashi K."/>
            <person name="Samejima M."/>
            <person name="Held B.W."/>
            <person name="Barry K.W."/>
            <person name="LaButti K.M."/>
            <person name="Lapidus A."/>
            <person name="Lindquist E.A."/>
            <person name="Lucas S.M."/>
            <person name="Riley R."/>
            <person name="Salamov A.A."/>
            <person name="Hoffmeister D."/>
            <person name="Schwenk D."/>
            <person name="Hadar Y."/>
            <person name="Yarden O."/>
            <person name="de Vries R.P."/>
            <person name="Wiebenga A."/>
            <person name="Stenlid J."/>
            <person name="Eastwood D."/>
            <person name="Grigoriev I.V."/>
            <person name="Berka R.M."/>
            <person name="Blanchette R.A."/>
            <person name="Kersten P."/>
            <person name="Martinez A.T."/>
            <person name="Vicuna R."/>
            <person name="Cullen D."/>
        </authorList>
    </citation>
    <scope>NUCLEOTIDE SEQUENCE [LARGE SCALE GENOMIC DNA]</scope>
    <source>
        <strain evidence="3 4">B</strain>
    </source>
</reference>
<feature type="region of interest" description="Disordered" evidence="1">
    <location>
        <begin position="236"/>
        <end position="274"/>
    </location>
</feature>
<dbReference type="EMBL" id="KB445791">
    <property type="protein sequence ID" value="EMD42077.1"/>
    <property type="molecule type" value="Genomic_DNA"/>
</dbReference>
<proteinExistence type="predicted"/>
<evidence type="ECO:0000313" key="3">
    <source>
        <dbReference type="EMBL" id="EMD42077.1"/>
    </source>
</evidence>
<feature type="compositionally biased region" description="Low complexity" evidence="1">
    <location>
        <begin position="244"/>
        <end position="266"/>
    </location>
</feature>
<evidence type="ECO:0000256" key="1">
    <source>
        <dbReference type="SAM" id="MobiDB-lite"/>
    </source>
</evidence>
<feature type="non-terminal residue" evidence="3">
    <location>
        <position position="1"/>
    </location>
</feature>
<evidence type="ECO:0000313" key="4">
    <source>
        <dbReference type="Proteomes" id="UP000016930"/>
    </source>
</evidence>
<accession>M2RUE8</accession>
<evidence type="ECO:0000259" key="2">
    <source>
        <dbReference type="Pfam" id="PF20231"/>
    </source>
</evidence>
<feature type="region of interest" description="Disordered" evidence="1">
    <location>
        <begin position="1"/>
        <end position="23"/>
    </location>
</feature>
<dbReference type="InterPro" id="IPR046496">
    <property type="entry name" value="DUF6589"/>
</dbReference>
<feature type="non-terminal residue" evidence="3">
    <location>
        <position position="890"/>
    </location>
</feature>